<evidence type="ECO:0000256" key="1">
    <source>
        <dbReference type="ARBA" id="ARBA00023002"/>
    </source>
</evidence>
<dbReference type="Proteomes" id="UP000234845">
    <property type="component" value="Unassembled WGS sequence"/>
</dbReference>
<dbReference type="PANTHER" id="PTHR35176:SF6">
    <property type="entry name" value="HEME OXYGENASE HI_0854-RELATED"/>
    <property type="match status" value="1"/>
</dbReference>
<reference evidence="4" key="1">
    <citation type="submission" date="2017-11" db="EMBL/GenBank/DDBJ databases">
        <title>The draft genome sequence of Chromatocurvus sp. F02.</title>
        <authorList>
            <person name="Du Z.-J."/>
            <person name="Chang Y.-Q."/>
        </authorList>
    </citation>
    <scope>NUCLEOTIDE SEQUENCE [LARGE SCALE GENOMIC DNA]</scope>
    <source>
        <strain evidence="4">F02</strain>
    </source>
</reference>
<organism evidence="3 4">
    <name type="scientific">Kineobactrum sediminis</name>
    <dbReference type="NCBI Taxonomy" id="1905677"/>
    <lineage>
        <taxon>Bacteria</taxon>
        <taxon>Pseudomonadati</taxon>
        <taxon>Pseudomonadota</taxon>
        <taxon>Gammaproteobacteria</taxon>
        <taxon>Cellvibrionales</taxon>
        <taxon>Halieaceae</taxon>
        <taxon>Kineobactrum</taxon>
    </lineage>
</organism>
<dbReference type="GO" id="GO:0016627">
    <property type="term" value="F:oxidoreductase activity, acting on the CH-CH group of donors"/>
    <property type="evidence" value="ECO:0007669"/>
    <property type="project" value="TreeGrafter"/>
</dbReference>
<sequence length="163" mass="18018">MPGTNGYPVCIIMSPPRSPAMQDEIPIPEHNHALLEKSFVGVLTTIRAKDGLLSSNPVGFVWDGEHIRISTLKSRLKYRNLAADPRVAFCVVSNTNVMDYVEIRGHASLQDDLDRSFFRRQFMEGSGGEEPPADLDAPGDERVVITIHPQQVSSPKLYGGRFG</sequence>
<protein>
    <submittedName>
        <fullName evidence="3">PPOX class F420-dependent oxidoreductase</fullName>
    </submittedName>
</protein>
<accession>A0A2N5Y5H2</accession>
<dbReference type="Pfam" id="PF01243">
    <property type="entry name" value="PNPOx_N"/>
    <property type="match status" value="1"/>
</dbReference>
<dbReference type="Gene3D" id="2.30.110.10">
    <property type="entry name" value="Electron Transport, Fmn-binding Protein, Chain A"/>
    <property type="match status" value="1"/>
</dbReference>
<dbReference type="GO" id="GO:0070967">
    <property type="term" value="F:coenzyme F420 binding"/>
    <property type="evidence" value="ECO:0007669"/>
    <property type="project" value="TreeGrafter"/>
</dbReference>
<dbReference type="PANTHER" id="PTHR35176">
    <property type="entry name" value="HEME OXYGENASE HI_0854-RELATED"/>
    <property type="match status" value="1"/>
</dbReference>
<dbReference type="AlphaFoldDB" id="A0A2N5Y5H2"/>
<evidence type="ECO:0000259" key="2">
    <source>
        <dbReference type="Pfam" id="PF01243"/>
    </source>
</evidence>
<dbReference type="NCBIfam" id="TIGR03618">
    <property type="entry name" value="Rv1155_F420"/>
    <property type="match status" value="1"/>
</dbReference>
<name>A0A2N5Y5H2_9GAMM</name>
<feature type="domain" description="Pyridoxamine 5'-phosphate oxidase N-terminal" evidence="2">
    <location>
        <begin position="28"/>
        <end position="153"/>
    </location>
</feature>
<keyword evidence="4" id="KW-1185">Reference proteome</keyword>
<dbReference type="InterPro" id="IPR019920">
    <property type="entry name" value="F420-binding_dom_put"/>
</dbReference>
<dbReference type="SUPFAM" id="SSF50475">
    <property type="entry name" value="FMN-binding split barrel"/>
    <property type="match status" value="1"/>
</dbReference>
<gene>
    <name evidence="3" type="ORF">CWI75_04615</name>
</gene>
<evidence type="ECO:0000313" key="4">
    <source>
        <dbReference type="Proteomes" id="UP000234845"/>
    </source>
</evidence>
<dbReference type="InterPro" id="IPR012349">
    <property type="entry name" value="Split_barrel_FMN-bd"/>
</dbReference>
<evidence type="ECO:0000313" key="3">
    <source>
        <dbReference type="EMBL" id="PLW83637.1"/>
    </source>
</evidence>
<comment type="caution">
    <text evidence="3">The sequence shown here is derived from an EMBL/GenBank/DDBJ whole genome shotgun (WGS) entry which is preliminary data.</text>
</comment>
<dbReference type="EMBL" id="PKLZ01000002">
    <property type="protein sequence ID" value="PLW83637.1"/>
    <property type="molecule type" value="Genomic_DNA"/>
</dbReference>
<proteinExistence type="predicted"/>
<dbReference type="GO" id="GO:0005829">
    <property type="term" value="C:cytosol"/>
    <property type="evidence" value="ECO:0007669"/>
    <property type="project" value="TreeGrafter"/>
</dbReference>
<keyword evidence="1" id="KW-0560">Oxidoreductase</keyword>
<dbReference type="InterPro" id="IPR011576">
    <property type="entry name" value="Pyridox_Oxase_N"/>
</dbReference>
<dbReference type="InterPro" id="IPR052019">
    <property type="entry name" value="F420H2_bilvrd_red/Heme_oxyg"/>
</dbReference>